<dbReference type="OrthoDB" id="3980807at2759"/>
<reference evidence="2" key="2">
    <citation type="submission" date="2021-01" db="EMBL/GenBank/DDBJ databases">
        <authorList>
            <person name="Schikora-Tamarit M.A."/>
        </authorList>
    </citation>
    <scope>NUCLEOTIDE SEQUENCE</scope>
    <source>
        <strain evidence="2">CBS2887</strain>
    </source>
</reference>
<feature type="domain" description="BRO1" evidence="1">
    <location>
        <begin position="1"/>
        <end position="426"/>
    </location>
</feature>
<name>A0A9P8QCD4_WICPI</name>
<dbReference type="AlphaFoldDB" id="A0A9P8QCD4"/>
<evidence type="ECO:0000313" key="3">
    <source>
        <dbReference type="Proteomes" id="UP000774326"/>
    </source>
</evidence>
<sequence length="444" mass="50236">MLQIPLKLIQPKTIQAPPTQSTPLVQSIHNRRLQTVPVISNQSSTLSSTISALEDYLNDIYGVLLAEYTDSNYLQVASKCDGSPLCFGMPWYLPFTTKDDKTTQWTIRDEICVVVLNLSTCYSMKANELISTIVSTVKSEEDNQWVTVFKYFKKALSFTNFLINQDRSLTVQSQIHSDIFELSDHFTNIVSSSIKISIQSTFLLKSILTLSRYDYDIDDLILKKSDSINFSTMTRITVFIKTELQTLRALFNQSVESNLSSRANRDYSTMLANFHNINEIYLGLFLSVELYRKDEIGDSIAVLNHAIELIASKNNNGKDDEDLEEESKLKAKLSKFKSKLKSQQPKKLRINRSLLSPAQYSNPPTFIQAILSQYQTIESLNYKLHLQNNSMAFQQISTDPQSVLEKCMPLGRSVPLADGNNNWIPSCVGSASTAGVNDVKKQYY</sequence>
<dbReference type="Pfam" id="PF17306">
    <property type="entry name" value="DUF5355"/>
    <property type="match status" value="1"/>
</dbReference>
<dbReference type="InterPro" id="IPR038499">
    <property type="entry name" value="BRO1_sf"/>
</dbReference>
<dbReference type="InterPro" id="IPR035278">
    <property type="entry name" value="DUF5355"/>
</dbReference>
<comment type="caution">
    <text evidence="2">The sequence shown here is derived from an EMBL/GenBank/DDBJ whole genome shotgun (WGS) entry which is preliminary data.</text>
</comment>
<keyword evidence="3" id="KW-1185">Reference proteome</keyword>
<reference evidence="2" key="1">
    <citation type="journal article" date="2021" name="Open Biol.">
        <title>Shared evolutionary footprints suggest mitochondrial oxidative damage underlies multiple complex I losses in fungi.</title>
        <authorList>
            <person name="Schikora-Tamarit M.A."/>
            <person name="Marcet-Houben M."/>
            <person name="Nosek J."/>
            <person name="Gabaldon T."/>
        </authorList>
    </citation>
    <scope>NUCLEOTIDE SEQUENCE</scope>
    <source>
        <strain evidence="2">CBS2887</strain>
    </source>
</reference>
<protein>
    <recommendedName>
        <fullName evidence="1">BRO1 domain-containing protein</fullName>
    </recommendedName>
</protein>
<dbReference type="EMBL" id="JAEUBG010000340">
    <property type="protein sequence ID" value="KAH3688472.1"/>
    <property type="molecule type" value="Genomic_DNA"/>
</dbReference>
<dbReference type="Proteomes" id="UP000774326">
    <property type="component" value="Unassembled WGS sequence"/>
</dbReference>
<gene>
    <name evidence="2" type="ORF">WICPIJ_000535</name>
</gene>
<evidence type="ECO:0000259" key="1">
    <source>
        <dbReference type="PROSITE" id="PS51180"/>
    </source>
</evidence>
<evidence type="ECO:0000313" key="2">
    <source>
        <dbReference type="EMBL" id="KAH3688472.1"/>
    </source>
</evidence>
<dbReference type="PROSITE" id="PS51180">
    <property type="entry name" value="BRO1"/>
    <property type="match status" value="1"/>
</dbReference>
<accession>A0A9P8QCD4</accession>
<dbReference type="InterPro" id="IPR004328">
    <property type="entry name" value="BRO1_dom"/>
</dbReference>
<organism evidence="2 3">
    <name type="scientific">Wickerhamomyces pijperi</name>
    <name type="common">Yeast</name>
    <name type="synonym">Pichia pijperi</name>
    <dbReference type="NCBI Taxonomy" id="599730"/>
    <lineage>
        <taxon>Eukaryota</taxon>
        <taxon>Fungi</taxon>
        <taxon>Dikarya</taxon>
        <taxon>Ascomycota</taxon>
        <taxon>Saccharomycotina</taxon>
        <taxon>Saccharomycetes</taxon>
        <taxon>Phaffomycetales</taxon>
        <taxon>Wickerhamomycetaceae</taxon>
        <taxon>Wickerhamomyces</taxon>
    </lineage>
</organism>
<proteinExistence type="predicted"/>
<dbReference type="Gene3D" id="1.25.40.280">
    <property type="entry name" value="alix/aip1 like domains"/>
    <property type="match status" value="1"/>
</dbReference>